<feature type="domain" description="TonB-dependent receptor-like beta-barrel" evidence="14">
    <location>
        <begin position="257"/>
        <end position="658"/>
    </location>
</feature>
<dbReference type="Pfam" id="PF07715">
    <property type="entry name" value="Plug"/>
    <property type="match status" value="1"/>
</dbReference>
<dbReference type="eggNOG" id="COG4772">
    <property type="taxonomic scope" value="Bacteria"/>
</dbReference>
<evidence type="ECO:0000256" key="7">
    <source>
        <dbReference type="ARBA" id="ARBA00023077"/>
    </source>
</evidence>
<dbReference type="Gene3D" id="2.40.170.20">
    <property type="entry name" value="TonB-dependent receptor, beta-barrel domain"/>
    <property type="match status" value="1"/>
</dbReference>
<dbReference type="PROSITE" id="PS01156">
    <property type="entry name" value="TONB_DEPENDENT_REC_2"/>
    <property type="match status" value="1"/>
</dbReference>
<keyword evidence="7 12" id="KW-0798">TonB box</keyword>
<feature type="short sequence motif" description="TonB C-terminal box" evidence="11">
    <location>
        <begin position="668"/>
        <end position="685"/>
    </location>
</feature>
<evidence type="ECO:0000259" key="15">
    <source>
        <dbReference type="Pfam" id="PF07715"/>
    </source>
</evidence>
<keyword evidence="6 13" id="KW-0732">Signal</keyword>
<evidence type="ECO:0000256" key="10">
    <source>
        <dbReference type="PROSITE-ProRule" id="PRU01360"/>
    </source>
</evidence>
<comment type="subcellular location">
    <subcellularLocation>
        <location evidence="1 10">Cell outer membrane</location>
        <topology evidence="1 10">Multi-pass membrane protein</topology>
    </subcellularLocation>
</comment>
<evidence type="ECO:0000256" key="3">
    <source>
        <dbReference type="ARBA" id="ARBA00022448"/>
    </source>
</evidence>
<dbReference type="InterPro" id="IPR000531">
    <property type="entry name" value="Beta-barrel_TonB"/>
</dbReference>
<dbReference type="CDD" id="cd01347">
    <property type="entry name" value="ligand_gated_channel"/>
    <property type="match status" value="1"/>
</dbReference>
<comment type="similarity">
    <text evidence="2 10 12">Belongs to the TonB-dependent receptor family.</text>
</comment>
<evidence type="ECO:0000256" key="13">
    <source>
        <dbReference type="SAM" id="SignalP"/>
    </source>
</evidence>
<dbReference type="GO" id="GO:0015344">
    <property type="term" value="F:siderophore uptake transmembrane transporter activity"/>
    <property type="evidence" value="ECO:0007669"/>
    <property type="project" value="TreeGrafter"/>
</dbReference>
<dbReference type="Pfam" id="PF00593">
    <property type="entry name" value="TonB_dep_Rec_b-barrel"/>
    <property type="match status" value="1"/>
</dbReference>
<name>A0A073IG97_9RHOB</name>
<organism evidence="16 17">
    <name type="scientific">Sulfitobacter donghicola DSW-25 = KCTC 12864 = JCM 14565</name>
    <dbReference type="NCBI Taxonomy" id="1300350"/>
    <lineage>
        <taxon>Bacteria</taxon>
        <taxon>Pseudomonadati</taxon>
        <taxon>Pseudomonadota</taxon>
        <taxon>Alphaproteobacteria</taxon>
        <taxon>Rhodobacterales</taxon>
        <taxon>Roseobacteraceae</taxon>
        <taxon>Sulfitobacter</taxon>
    </lineage>
</organism>
<dbReference type="PANTHER" id="PTHR30069">
    <property type="entry name" value="TONB-DEPENDENT OUTER MEMBRANE RECEPTOR"/>
    <property type="match status" value="1"/>
</dbReference>
<evidence type="ECO:0000256" key="5">
    <source>
        <dbReference type="ARBA" id="ARBA00022692"/>
    </source>
</evidence>
<evidence type="ECO:0000313" key="16">
    <source>
        <dbReference type="EMBL" id="KEJ88501.1"/>
    </source>
</evidence>
<evidence type="ECO:0000313" key="17">
    <source>
        <dbReference type="Proteomes" id="UP000027734"/>
    </source>
</evidence>
<evidence type="ECO:0000256" key="6">
    <source>
        <dbReference type="ARBA" id="ARBA00022729"/>
    </source>
</evidence>
<gene>
    <name evidence="16" type="ORF">DSW25_15550</name>
</gene>
<feature type="signal peptide" evidence="13">
    <location>
        <begin position="1"/>
        <end position="32"/>
    </location>
</feature>
<dbReference type="AlphaFoldDB" id="A0A073IG97"/>
<keyword evidence="17" id="KW-1185">Reference proteome</keyword>
<dbReference type="InterPro" id="IPR010917">
    <property type="entry name" value="TonB_rcpt_CS"/>
</dbReference>
<keyword evidence="5 10" id="KW-0812">Transmembrane</keyword>
<evidence type="ECO:0000256" key="12">
    <source>
        <dbReference type="RuleBase" id="RU003357"/>
    </source>
</evidence>
<reference evidence="16 17" key="1">
    <citation type="submission" date="2014-01" db="EMBL/GenBank/DDBJ databases">
        <title>Sulfitobacter donghicola JCM 14565 Genome Sequencing.</title>
        <authorList>
            <person name="Lai Q."/>
            <person name="Hong Z."/>
        </authorList>
    </citation>
    <scope>NUCLEOTIDE SEQUENCE [LARGE SCALE GENOMIC DNA]</scope>
    <source>
        <strain evidence="16 17">JCM 14565</strain>
    </source>
</reference>
<dbReference type="STRING" id="1300350.Z948_3369"/>
<feature type="chain" id="PRO_5001691523" evidence="13">
    <location>
        <begin position="33"/>
        <end position="685"/>
    </location>
</feature>
<evidence type="ECO:0000256" key="4">
    <source>
        <dbReference type="ARBA" id="ARBA00022452"/>
    </source>
</evidence>
<keyword evidence="4 10" id="KW-1134">Transmembrane beta strand</keyword>
<evidence type="ECO:0000259" key="14">
    <source>
        <dbReference type="Pfam" id="PF00593"/>
    </source>
</evidence>
<evidence type="ECO:0000256" key="1">
    <source>
        <dbReference type="ARBA" id="ARBA00004571"/>
    </source>
</evidence>
<evidence type="ECO:0000256" key="9">
    <source>
        <dbReference type="ARBA" id="ARBA00023237"/>
    </source>
</evidence>
<accession>A0A073IG97</accession>
<dbReference type="SUPFAM" id="SSF56935">
    <property type="entry name" value="Porins"/>
    <property type="match status" value="1"/>
</dbReference>
<evidence type="ECO:0000256" key="8">
    <source>
        <dbReference type="ARBA" id="ARBA00023136"/>
    </source>
</evidence>
<dbReference type="InterPro" id="IPR039426">
    <property type="entry name" value="TonB-dep_rcpt-like"/>
</dbReference>
<dbReference type="GO" id="GO:0009279">
    <property type="term" value="C:cell outer membrane"/>
    <property type="evidence" value="ECO:0007669"/>
    <property type="project" value="UniProtKB-SubCell"/>
</dbReference>
<protein>
    <submittedName>
        <fullName evidence="16">Ligand-gated channel</fullName>
    </submittedName>
</protein>
<dbReference type="InterPro" id="IPR036942">
    <property type="entry name" value="Beta-barrel_TonB_sf"/>
</dbReference>
<evidence type="ECO:0000256" key="2">
    <source>
        <dbReference type="ARBA" id="ARBA00009810"/>
    </source>
</evidence>
<evidence type="ECO:0000256" key="11">
    <source>
        <dbReference type="PROSITE-ProRule" id="PRU10144"/>
    </source>
</evidence>
<dbReference type="Gene3D" id="2.170.130.10">
    <property type="entry name" value="TonB-dependent receptor, plug domain"/>
    <property type="match status" value="1"/>
</dbReference>
<keyword evidence="9 10" id="KW-0998">Cell outer membrane</keyword>
<dbReference type="PROSITE" id="PS52016">
    <property type="entry name" value="TONB_DEPENDENT_REC_3"/>
    <property type="match status" value="1"/>
</dbReference>
<proteinExistence type="inferred from homology"/>
<dbReference type="InterPro" id="IPR012910">
    <property type="entry name" value="Plug_dom"/>
</dbReference>
<dbReference type="Proteomes" id="UP000027734">
    <property type="component" value="Unassembled WGS sequence"/>
</dbReference>
<dbReference type="PANTHER" id="PTHR30069:SF41">
    <property type="entry name" value="HEME_HEMOPEXIN UTILIZATION PROTEIN C"/>
    <property type="match status" value="1"/>
</dbReference>
<keyword evidence="3 10" id="KW-0813">Transport</keyword>
<comment type="caution">
    <text evidence="16">The sequence shown here is derived from an EMBL/GenBank/DDBJ whole genome shotgun (WGS) entry which is preliminary data.</text>
</comment>
<sequence>MLGDLMSYPTTRAALRATTACVLLISATNASAQEAGVDLGEILLGESKRDVQTDTATAVTEIDQDEIDDRQPGTIAELIDSVPGVNLVNGSTPQGSGINIRGYGANSTFGTDQKVAVVVDGASVGAEEIYRVGTQLFTDPYLYKSAEVIRGTVGSFEYGSGIVGGVVKLETKNASDFTGGEIGFVGTQTLEFSSNGDGITSSTNLAWQPSEQLELLLNYTWRDQDIQTSGNGSDIGGSAFNLPSYLVKGRYTFGENRNQSLTFSYNESNTDETDVAYDTFSTSGGVFGNVDRTVSSRTAALAYNFNPSNDFVNLDVVLSYADQEIDQEYVEGSSTCDDPSNPCRFPGGFPTGGFGTVNADHRYETTKLAIKNTALFETGIISHELRTGLELTRKERLDADSAPGGVDNRVAVYAVDTMQIGSNWTLTPALRYEHSEVTGSTAPNDATYTNEALMGGLSLRYAFDNGFAVFGSAAYTENLPIIDDLGSAIYMTQSEKSRTFELGASYDTTNIFRDGDRFAIKGNLYRTALWDVTSYTVAGSASTRTDSVETEGLELEASYAMESGLYIDLNANIVDGSEFQPSGTVVDWRGVPADTLQLTLGKKFGEELDVSWEMIGNKRFENDSEEVAGSVIHNLRATYKPQQGILEGSEIRFGVENLFDKEYTPRLSTRSATGRNFKVTLSTTF</sequence>
<dbReference type="InterPro" id="IPR037066">
    <property type="entry name" value="Plug_dom_sf"/>
</dbReference>
<keyword evidence="8 10" id="KW-0472">Membrane</keyword>
<feature type="domain" description="TonB-dependent receptor plug" evidence="15">
    <location>
        <begin position="53"/>
        <end position="166"/>
    </location>
</feature>
<dbReference type="GO" id="GO:0044718">
    <property type="term" value="P:siderophore transmembrane transport"/>
    <property type="evidence" value="ECO:0007669"/>
    <property type="project" value="TreeGrafter"/>
</dbReference>
<dbReference type="EMBL" id="JAMC01000006">
    <property type="protein sequence ID" value="KEJ88501.1"/>
    <property type="molecule type" value="Genomic_DNA"/>
</dbReference>